<evidence type="ECO:0000313" key="2">
    <source>
        <dbReference type="Proteomes" id="UP000504610"/>
    </source>
</evidence>
<dbReference type="PANTHER" id="PTHR11439:SF486">
    <property type="entry name" value="RLK (RECEPTOR-LIKE KINASE) PROTEIN, PUTATIVE-RELATED"/>
    <property type="match status" value="1"/>
</dbReference>
<dbReference type="OrthoDB" id="1712839at2759"/>
<reference evidence="3" key="2">
    <citation type="submission" date="2025-08" db="UniProtKB">
        <authorList>
            <consortium name="RefSeq"/>
        </authorList>
    </citation>
    <scope>IDENTIFICATION</scope>
    <source>
        <tissue evidence="3">Leaf</tissue>
    </source>
</reference>
<organism evidence="2 3">
    <name type="scientific">Raphanus sativus</name>
    <name type="common">Radish</name>
    <name type="synonym">Raphanus raphanistrum var. sativus</name>
    <dbReference type="NCBI Taxonomy" id="3726"/>
    <lineage>
        <taxon>Eukaryota</taxon>
        <taxon>Viridiplantae</taxon>
        <taxon>Streptophyta</taxon>
        <taxon>Embryophyta</taxon>
        <taxon>Tracheophyta</taxon>
        <taxon>Spermatophyta</taxon>
        <taxon>Magnoliopsida</taxon>
        <taxon>eudicotyledons</taxon>
        <taxon>Gunneridae</taxon>
        <taxon>Pentapetalae</taxon>
        <taxon>rosids</taxon>
        <taxon>malvids</taxon>
        <taxon>Brassicales</taxon>
        <taxon>Brassicaceae</taxon>
        <taxon>Brassiceae</taxon>
        <taxon>Raphanus</taxon>
    </lineage>
</organism>
<dbReference type="KEGG" id="rsz:130498019"/>
<dbReference type="PANTHER" id="PTHR11439">
    <property type="entry name" value="GAG-POL-RELATED RETROTRANSPOSON"/>
    <property type="match status" value="1"/>
</dbReference>
<dbReference type="AlphaFoldDB" id="A0A9W3C782"/>
<proteinExistence type="predicted"/>
<gene>
    <name evidence="3" type="primary">LOC130498019</name>
</gene>
<evidence type="ECO:0000256" key="1">
    <source>
        <dbReference type="SAM" id="MobiDB-lite"/>
    </source>
</evidence>
<dbReference type="CDD" id="cd09272">
    <property type="entry name" value="RNase_HI_RT_Ty1"/>
    <property type="match status" value="1"/>
</dbReference>
<keyword evidence="2" id="KW-1185">Reference proteome</keyword>
<dbReference type="RefSeq" id="XP_056847334.1">
    <property type="nucleotide sequence ID" value="XM_056991354.1"/>
</dbReference>
<dbReference type="GeneID" id="130498019"/>
<dbReference type="Proteomes" id="UP000504610">
    <property type="component" value="Chromosome 7"/>
</dbReference>
<feature type="region of interest" description="Disordered" evidence="1">
    <location>
        <begin position="1"/>
        <end position="27"/>
    </location>
</feature>
<sequence>MDKSHPLNSPMVVRSLGPDTDPFGPKRDNEEILGPEVPYLSAIGVLMYLAGHTRPNISFAVNLLSRFSSCPTQRHWNGIKHVLRYLQGTKDLGLMFTNQSKEGLVGFADAGYLSDPHFGRSQTGYVFTYGGTAISWRSMKQTMAATSSNHAEILAMHEASRESVWLISMTQHISTTCGITKGKDPPTILYEDNTACIAQLKDGYIKGDCTKHILPKFFFTHELQKAREVQVLQVSSSENSADLFTKSLATSVFKKLVHQIGMRRLKDLR</sequence>
<reference evidence="2" key="1">
    <citation type="journal article" date="2019" name="Database">
        <title>The radish genome database (RadishGD): an integrated information resource for radish genomics.</title>
        <authorList>
            <person name="Yu H.J."/>
            <person name="Baek S."/>
            <person name="Lee Y.J."/>
            <person name="Cho A."/>
            <person name="Mun J.H."/>
        </authorList>
    </citation>
    <scope>NUCLEOTIDE SEQUENCE [LARGE SCALE GENOMIC DNA]</scope>
    <source>
        <strain evidence="2">cv. WK10039</strain>
    </source>
</reference>
<name>A0A9W3C782_RAPSA</name>
<protein>
    <submittedName>
        <fullName evidence="3">Secreted RxLR effector protein 161-like</fullName>
    </submittedName>
</protein>
<evidence type="ECO:0000313" key="3">
    <source>
        <dbReference type="RefSeq" id="XP_056847334.1"/>
    </source>
</evidence>
<accession>A0A9W3C782</accession>